<evidence type="ECO:0000256" key="1">
    <source>
        <dbReference type="RuleBase" id="RU000383"/>
    </source>
</evidence>
<dbReference type="AlphaFoldDB" id="A0AAV4G9C1"/>
<gene>
    <name evidence="3" type="ORF">ElyMa_004081200</name>
</gene>
<name>A0AAV4G9C1_9GAST</name>
<dbReference type="Pfam" id="PF00134">
    <property type="entry name" value="Cyclin_N"/>
    <property type="match status" value="1"/>
</dbReference>
<comment type="similarity">
    <text evidence="1">Belongs to the cyclin family.</text>
</comment>
<dbReference type="EMBL" id="BMAT01008301">
    <property type="protein sequence ID" value="GFR81851.1"/>
    <property type="molecule type" value="Genomic_DNA"/>
</dbReference>
<comment type="caution">
    <text evidence="3">The sequence shown here is derived from an EMBL/GenBank/DDBJ whole genome shotgun (WGS) entry which is preliminary data.</text>
</comment>
<keyword evidence="1" id="KW-0195">Cyclin</keyword>
<dbReference type="InterPro" id="IPR039361">
    <property type="entry name" value="Cyclin"/>
</dbReference>
<dbReference type="InterPro" id="IPR006671">
    <property type="entry name" value="Cyclin_N"/>
</dbReference>
<feature type="non-terminal residue" evidence="3">
    <location>
        <position position="1"/>
    </location>
</feature>
<evidence type="ECO:0000313" key="4">
    <source>
        <dbReference type="Proteomes" id="UP000762676"/>
    </source>
</evidence>
<dbReference type="SUPFAM" id="SSF47954">
    <property type="entry name" value="Cyclin-like"/>
    <property type="match status" value="1"/>
</dbReference>
<evidence type="ECO:0000313" key="3">
    <source>
        <dbReference type="EMBL" id="GFR81851.1"/>
    </source>
</evidence>
<sequence>ELPHATIVKLQSAMQQQRSYFSQLNLKDLSQAEFEEYLSVRDKCVQYIKVPHIYFGTQVDTFATAVAILDVFLWKVKVTERLMSIVSAACFYIASKMLEAEETSPTAREIASLNCWTSKDLCRMELHVLARLGWRVSFVTYLTLLPVLADVFGLSPSLVLSDAVTTLAAKFLCRRSTVMVTPSTLAFALVQHVMGESTGSPGEIQVRVHCNIEDAQLAECKKVLSFLSAADYSSPPVSPPRLAPKFPLKIFDKPSMAGVTPLYTISEEPAAA</sequence>
<dbReference type="InterPro" id="IPR036915">
    <property type="entry name" value="Cyclin-like_sf"/>
</dbReference>
<organism evidence="3 4">
    <name type="scientific">Elysia marginata</name>
    <dbReference type="NCBI Taxonomy" id="1093978"/>
    <lineage>
        <taxon>Eukaryota</taxon>
        <taxon>Metazoa</taxon>
        <taxon>Spiralia</taxon>
        <taxon>Lophotrochozoa</taxon>
        <taxon>Mollusca</taxon>
        <taxon>Gastropoda</taxon>
        <taxon>Heterobranchia</taxon>
        <taxon>Euthyneura</taxon>
        <taxon>Panpulmonata</taxon>
        <taxon>Sacoglossa</taxon>
        <taxon>Placobranchoidea</taxon>
        <taxon>Plakobranchidae</taxon>
        <taxon>Elysia</taxon>
    </lineage>
</organism>
<dbReference type="Proteomes" id="UP000762676">
    <property type="component" value="Unassembled WGS sequence"/>
</dbReference>
<evidence type="ECO:0000259" key="2">
    <source>
        <dbReference type="SMART" id="SM00385"/>
    </source>
</evidence>
<dbReference type="PANTHER" id="PTHR10177">
    <property type="entry name" value="CYCLINS"/>
    <property type="match status" value="1"/>
</dbReference>
<accession>A0AAV4G9C1</accession>
<protein>
    <submittedName>
        <fullName evidence="3">Cyclin-G2</fullName>
    </submittedName>
</protein>
<dbReference type="Gene3D" id="1.10.472.10">
    <property type="entry name" value="Cyclin-like"/>
    <property type="match status" value="2"/>
</dbReference>
<dbReference type="SMART" id="SM00385">
    <property type="entry name" value="CYCLIN"/>
    <property type="match status" value="1"/>
</dbReference>
<reference evidence="3 4" key="1">
    <citation type="journal article" date="2021" name="Elife">
        <title>Chloroplast acquisition without the gene transfer in kleptoplastic sea slugs, Plakobranchus ocellatus.</title>
        <authorList>
            <person name="Maeda T."/>
            <person name="Takahashi S."/>
            <person name="Yoshida T."/>
            <person name="Shimamura S."/>
            <person name="Takaki Y."/>
            <person name="Nagai Y."/>
            <person name="Toyoda A."/>
            <person name="Suzuki Y."/>
            <person name="Arimoto A."/>
            <person name="Ishii H."/>
            <person name="Satoh N."/>
            <person name="Nishiyama T."/>
            <person name="Hasebe M."/>
            <person name="Maruyama T."/>
            <person name="Minagawa J."/>
            <person name="Obokata J."/>
            <person name="Shigenobu S."/>
        </authorList>
    </citation>
    <scope>NUCLEOTIDE SEQUENCE [LARGE SCALE GENOMIC DNA]</scope>
</reference>
<proteinExistence type="inferred from homology"/>
<keyword evidence="4" id="KW-1185">Reference proteome</keyword>
<feature type="domain" description="Cyclin-like" evidence="2">
    <location>
        <begin position="46"/>
        <end position="130"/>
    </location>
</feature>
<dbReference type="InterPro" id="IPR013763">
    <property type="entry name" value="Cyclin-like_dom"/>
</dbReference>